<feature type="domain" description="DUF7053" evidence="2">
    <location>
        <begin position="3"/>
        <end position="188"/>
    </location>
</feature>
<dbReference type="OrthoDB" id="5078320at2759"/>
<evidence type="ECO:0000256" key="1">
    <source>
        <dbReference type="SAM" id="MobiDB-lite"/>
    </source>
</evidence>
<gene>
    <name evidence="3" type="ORF">EDB81DRAFT_130238</name>
</gene>
<dbReference type="EMBL" id="JAGMUV010000017">
    <property type="protein sequence ID" value="KAH7131057.1"/>
    <property type="molecule type" value="Genomic_DNA"/>
</dbReference>
<evidence type="ECO:0000259" key="2">
    <source>
        <dbReference type="Pfam" id="PF23155"/>
    </source>
</evidence>
<protein>
    <recommendedName>
        <fullName evidence="2">DUF7053 domain-containing protein</fullName>
    </recommendedName>
</protein>
<keyword evidence="4" id="KW-1185">Reference proteome</keyword>
<proteinExistence type="predicted"/>
<feature type="compositionally biased region" description="Basic and acidic residues" evidence="1">
    <location>
        <begin position="281"/>
        <end position="292"/>
    </location>
</feature>
<dbReference type="Pfam" id="PF23155">
    <property type="entry name" value="DUF7053"/>
    <property type="match status" value="1"/>
</dbReference>
<dbReference type="PANTHER" id="PTHR38117:SF1">
    <property type="entry name" value="DUF3074 DOMAIN-CONTAINING PROTEIN"/>
    <property type="match status" value="1"/>
</dbReference>
<evidence type="ECO:0000313" key="3">
    <source>
        <dbReference type="EMBL" id="KAH7131057.1"/>
    </source>
</evidence>
<feature type="region of interest" description="Disordered" evidence="1">
    <location>
        <begin position="242"/>
        <end position="292"/>
    </location>
</feature>
<name>A0A9P9IRX9_9HYPO</name>
<dbReference type="InterPro" id="IPR055481">
    <property type="entry name" value="DUF7053"/>
</dbReference>
<dbReference type="PANTHER" id="PTHR38117">
    <property type="entry name" value="NACHT AND WD40 DOMAIN PROTEIN"/>
    <property type="match status" value="1"/>
</dbReference>
<comment type="caution">
    <text evidence="3">The sequence shown here is derived from an EMBL/GenBank/DDBJ whole genome shotgun (WGS) entry which is preliminary data.</text>
</comment>
<sequence length="292" mass="32056">MLRKHEALTVVTPIPGFIPRQFAINVLHSHGEVITINPHVVHHKPIQAPADTPVDECDSSWYEIVERKQLVAGKGKPGSGMITFNGISRDVSFKGCFHNMPWGLQTHIRAPMSVDLRIKYSIDGNQSGIEPAQRLELGLESLGAPTDGLYLRQDIDVTCNIAMLKYVKTPLRAEGQTLVERMIKKAEQADATILRTMMEDSKFHVPDSKGASSMPVELPDAGISEFPPIELAAEPAPKLPHGVASQPYYSSGHGQQIEKANLGEFNSPPSLSKEQYGSHELPGDPHHQLKQA</sequence>
<reference evidence="3" key="1">
    <citation type="journal article" date="2021" name="Nat. Commun.">
        <title>Genetic determinants of endophytism in the Arabidopsis root mycobiome.</title>
        <authorList>
            <person name="Mesny F."/>
            <person name="Miyauchi S."/>
            <person name="Thiergart T."/>
            <person name="Pickel B."/>
            <person name="Atanasova L."/>
            <person name="Karlsson M."/>
            <person name="Huettel B."/>
            <person name="Barry K.W."/>
            <person name="Haridas S."/>
            <person name="Chen C."/>
            <person name="Bauer D."/>
            <person name="Andreopoulos W."/>
            <person name="Pangilinan J."/>
            <person name="LaButti K."/>
            <person name="Riley R."/>
            <person name="Lipzen A."/>
            <person name="Clum A."/>
            <person name="Drula E."/>
            <person name="Henrissat B."/>
            <person name="Kohler A."/>
            <person name="Grigoriev I.V."/>
            <person name="Martin F.M."/>
            <person name="Hacquard S."/>
        </authorList>
    </citation>
    <scope>NUCLEOTIDE SEQUENCE</scope>
    <source>
        <strain evidence="3">MPI-CAGE-AT-0147</strain>
    </source>
</reference>
<accession>A0A9P9IRX9</accession>
<organism evidence="3 4">
    <name type="scientific">Dactylonectria macrodidyma</name>
    <dbReference type="NCBI Taxonomy" id="307937"/>
    <lineage>
        <taxon>Eukaryota</taxon>
        <taxon>Fungi</taxon>
        <taxon>Dikarya</taxon>
        <taxon>Ascomycota</taxon>
        <taxon>Pezizomycotina</taxon>
        <taxon>Sordariomycetes</taxon>
        <taxon>Hypocreomycetidae</taxon>
        <taxon>Hypocreales</taxon>
        <taxon>Nectriaceae</taxon>
        <taxon>Dactylonectria</taxon>
    </lineage>
</organism>
<dbReference type="AlphaFoldDB" id="A0A9P9IRX9"/>
<dbReference type="Proteomes" id="UP000738349">
    <property type="component" value="Unassembled WGS sequence"/>
</dbReference>
<evidence type="ECO:0000313" key="4">
    <source>
        <dbReference type="Proteomes" id="UP000738349"/>
    </source>
</evidence>